<comment type="caution">
    <text evidence="2">The sequence shown here is derived from an EMBL/GenBank/DDBJ whole genome shotgun (WGS) entry which is preliminary data.</text>
</comment>
<gene>
    <name evidence="2" type="ORF">RI129_002422</name>
</gene>
<dbReference type="InterPro" id="IPR036728">
    <property type="entry name" value="PBP_GOBP_sf"/>
</dbReference>
<dbReference type="EMBL" id="JAVRBK010000002">
    <property type="protein sequence ID" value="KAK5647530.1"/>
    <property type="molecule type" value="Genomic_DNA"/>
</dbReference>
<dbReference type="CDD" id="cd23992">
    <property type="entry name" value="PBP_GOBP"/>
    <property type="match status" value="1"/>
</dbReference>
<feature type="chain" id="PRO_5043008421" evidence="1">
    <location>
        <begin position="20"/>
        <end position="168"/>
    </location>
</feature>
<proteinExistence type="predicted"/>
<dbReference type="AlphaFoldDB" id="A0AAN7VFA2"/>
<sequence>MKIIVIVGILLGTLQVGDNSLAIYLKLFLQIKARNFESISIDTPDVILENILDGKMCSREVGISDSDFKTIEDKDGLLPENNDLLNSFYGCIFKRKGIMDNDGKIDDGNLRIYLSNLFTLNQAITPSQKRLVEDSIKKCRNIEVKNFDQKSVKLINCVMRKLQSVVKE</sequence>
<reference evidence="2 3" key="1">
    <citation type="journal article" date="2024" name="Insects">
        <title>An Improved Chromosome-Level Genome Assembly of the Firefly Pyrocoelia pectoralis.</title>
        <authorList>
            <person name="Fu X."/>
            <person name="Meyer-Rochow V.B."/>
            <person name="Ballantyne L."/>
            <person name="Zhu X."/>
        </authorList>
    </citation>
    <scope>NUCLEOTIDE SEQUENCE [LARGE SCALE GENOMIC DNA]</scope>
    <source>
        <strain evidence="2">XCY_ONT2</strain>
    </source>
</reference>
<accession>A0AAN7VFA2</accession>
<name>A0AAN7VFA2_9COLE</name>
<dbReference type="Proteomes" id="UP001329430">
    <property type="component" value="Chromosome 2"/>
</dbReference>
<feature type="signal peptide" evidence="1">
    <location>
        <begin position="1"/>
        <end position="19"/>
    </location>
</feature>
<evidence type="ECO:0000313" key="3">
    <source>
        <dbReference type="Proteomes" id="UP001329430"/>
    </source>
</evidence>
<evidence type="ECO:0000256" key="1">
    <source>
        <dbReference type="SAM" id="SignalP"/>
    </source>
</evidence>
<keyword evidence="1" id="KW-0732">Signal</keyword>
<keyword evidence="3" id="KW-1185">Reference proteome</keyword>
<dbReference type="Pfam" id="PF01395">
    <property type="entry name" value="PBP_GOBP"/>
    <property type="match status" value="1"/>
</dbReference>
<dbReference type="GO" id="GO:0005549">
    <property type="term" value="F:odorant binding"/>
    <property type="evidence" value="ECO:0007669"/>
    <property type="project" value="InterPro"/>
</dbReference>
<dbReference type="InterPro" id="IPR006170">
    <property type="entry name" value="PBP/GOBP"/>
</dbReference>
<dbReference type="SUPFAM" id="SSF47565">
    <property type="entry name" value="Insect pheromone/odorant-binding proteins"/>
    <property type="match status" value="1"/>
</dbReference>
<evidence type="ECO:0000313" key="2">
    <source>
        <dbReference type="EMBL" id="KAK5647530.1"/>
    </source>
</evidence>
<organism evidence="2 3">
    <name type="scientific">Pyrocoelia pectoralis</name>
    <dbReference type="NCBI Taxonomy" id="417401"/>
    <lineage>
        <taxon>Eukaryota</taxon>
        <taxon>Metazoa</taxon>
        <taxon>Ecdysozoa</taxon>
        <taxon>Arthropoda</taxon>
        <taxon>Hexapoda</taxon>
        <taxon>Insecta</taxon>
        <taxon>Pterygota</taxon>
        <taxon>Neoptera</taxon>
        <taxon>Endopterygota</taxon>
        <taxon>Coleoptera</taxon>
        <taxon>Polyphaga</taxon>
        <taxon>Elateriformia</taxon>
        <taxon>Elateroidea</taxon>
        <taxon>Lampyridae</taxon>
        <taxon>Lampyrinae</taxon>
        <taxon>Pyrocoelia</taxon>
    </lineage>
</organism>
<protein>
    <submittedName>
        <fullName evidence="2">Uncharacterized protein</fullName>
    </submittedName>
</protein>
<dbReference type="Gene3D" id="1.10.238.20">
    <property type="entry name" value="Pheromone/general odorant binding protein domain"/>
    <property type="match status" value="1"/>
</dbReference>